<feature type="domain" description="AAA" evidence="1">
    <location>
        <begin position="3"/>
        <end position="154"/>
    </location>
</feature>
<evidence type="ECO:0000259" key="1">
    <source>
        <dbReference type="Pfam" id="PF13614"/>
    </source>
</evidence>
<organism evidence="2 3">
    <name type="scientific">Candidatus Cetobacterium colombiensis</name>
    <dbReference type="NCBI Taxonomy" id="3073100"/>
    <lineage>
        <taxon>Bacteria</taxon>
        <taxon>Fusobacteriati</taxon>
        <taxon>Fusobacteriota</taxon>
        <taxon>Fusobacteriia</taxon>
        <taxon>Fusobacteriales</taxon>
        <taxon>Fusobacteriaceae</taxon>
        <taxon>Cetobacterium</taxon>
    </lineage>
</organism>
<evidence type="ECO:0000313" key="3">
    <source>
        <dbReference type="Proteomes" id="UP001279681"/>
    </source>
</evidence>
<dbReference type="SUPFAM" id="SSF52540">
    <property type="entry name" value="P-loop containing nucleoside triphosphate hydrolases"/>
    <property type="match status" value="1"/>
</dbReference>
<dbReference type="InterPro" id="IPR025669">
    <property type="entry name" value="AAA_dom"/>
</dbReference>
<dbReference type="Pfam" id="PF13614">
    <property type="entry name" value="AAA_31"/>
    <property type="match status" value="1"/>
</dbReference>
<sequence>MGKVITIKNNKGGVGKSWLTLQLAHILSNIEDNKILVLTSDSQNNVMLYAGIDIEFNEGLENWLDKGDGDMVSLRENLYYIPLTSSNFKRGFDKKLKILVEKLKTKYDYILIDSVPILNIDKCFLELADSIVIPTMLDTASCKGILNLSNEVDLSKVKAIVPNKYSKTKAEKFWKNILGDFLKGNSIFFAEPIPQMAFLSELTHQGKTILESSSKKIDEVQNNLIELAKVVS</sequence>
<evidence type="ECO:0000313" key="2">
    <source>
        <dbReference type="EMBL" id="MDX8337261.1"/>
    </source>
</evidence>
<dbReference type="EMBL" id="JAVIKH010000026">
    <property type="protein sequence ID" value="MDX8337261.1"/>
    <property type="molecule type" value="Genomic_DNA"/>
</dbReference>
<reference evidence="3" key="1">
    <citation type="submission" date="2023-07" db="EMBL/GenBank/DDBJ databases">
        <authorList>
            <person name="Colorado M.A."/>
            <person name="Villamil L.M."/>
            <person name="Melo J.F."/>
            <person name="Rodriguez J.A."/>
            <person name="Ruiz R.Y."/>
        </authorList>
    </citation>
    <scope>NUCLEOTIDE SEQUENCE [LARGE SCALE GENOMIC DNA]</scope>
    <source>
        <strain evidence="3">C33</strain>
    </source>
</reference>
<dbReference type="CDD" id="cd02042">
    <property type="entry name" value="ParAB_family"/>
    <property type="match status" value="1"/>
</dbReference>
<proteinExistence type="predicted"/>
<keyword evidence="3" id="KW-1185">Reference proteome</keyword>
<dbReference type="PANTHER" id="PTHR13696">
    <property type="entry name" value="P-LOOP CONTAINING NUCLEOSIDE TRIPHOSPHATE HYDROLASE"/>
    <property type="match status" value="1"/>
</dbReference>
<name>A0ABU4WCM0_9FUSO</name>
<dbReference type="Gene3D" id="3.40.50.300">
    <property type="entry name" value="P-loop containing nucleotide triphosphate hydrolases"/>
    <property type="match status" value="1"/>
</dbReference>
<dbReference type="Proteomes" id="UP001279681">
    <property type="component" value="Unassembled WGS sequence"/>
</dbReference>
<comment type="caution">
    <text evidence="2">The sequence shown here is derived from an EMBL/GenBank/DDBJ whole genome shotgun (WGS) entry which is preliminary data.</text>
</comment>
<dbReference type="InterPro" id="IPR027417">
    <property type="entry name" value="P-loop_NTPase"/>
</dbReference>
<gene>
    <name evidence="2" type="ORF">RFV38_12280</name>
</gene>
<dbReference type="RefSeq" id="WP_320314613.1">
    <property type="nucleotide sequence ID" value="NZ_JAVIKH010000026.1"/>
</dbReference>
<protein>
    <submittedName>
        <fullName evidence="2">ParA family protein</fullName>
    </submittedName>
</protein>
<dbReference type="PANTHER" id="PTHR13696:SF52">
    <property type="entry name" value="PARA FAMILY PROTEIN CT_582"/>
    <property type="match status" value="1"/>
</dbReference>
<accession>A0ABU4WCM0</accession>
<dbReference type="InterPro" id="IPR050678">
    <property type="entry name" value="DNA_Partitioning_ATPase"/>
</dbReference>